<dbReference type="PANTHER" id="PTHR12542:SF96">
    <property type="entry name" value="EXOCYST COMPLEX COMPONENT EXO70B1"/>
    <property type="match status" value="1"/>
</dbReference>
<gene>
    <name evidence="10" type="ORF">TSUD_246190</name>
</gene>
<evidence type="ECO:0000256" key="7">
    <source>
        <dbReference type="ARBA" id="ARBA00023242"/>
    </source>
</evidence>
<evidence type="ECO:0000256" key="6">
    <source>
        <dbReference type="ARBA" id="ARBA00023163"/>
    </source>
</evidence>
<dbReference type="EMBL" id="DF974040">
    <property type="protein sequence ID" value="GAU44393.1"/>
    <property type="molecule type" value="Genomic_DNA"/>
</dbReference>
<keyword evidence="7" id="KW-0539">Nucleus</keyword>
<dbReference type="AlphaFoldDB" id="A0A2Z6NQL0"/>
<evidence type="ECO:0000256" key="4">
    <source>
        <dbReference type="ARBA" id="ARBA00023015"/>
    </source>
</evidence>
<dbReference type="GO" id="GO:0003700">
    <property type="term" value="F:DNA-binding transcription factor activity"/>
    <property type="evidence" value="ECO:0007669"/>
    <property type="project" value="InterPro"/>
</dbReference>
<sequence>MNLDACRAKKKVQQLGDNPNVFDVTYNGAHSCRMFLTIPSLFLTARRISKDMPQTTMPASTSYSEWLSSGTPAKYIDSIPTARLAAPEDGGHHPMMDNVGDYLVSAIRTQQIVSAIRSQQIYVVNGDEFSPQVEGTVELLESILASKSEKYVDASLRHFFMMNNWRYLEVTNNRMELDGMFGDVWLQRNREKVQQKLELYKRDSWDKVLEFLKLDVIDDSMEINIATDLMKENLNLFNMQFKETIRVQCTWSVHDEKLREEIIESLKNTLLPAYGTFIGKFQDFLKSNAYKYIEYGMFDIQDVLDSLFLGNKKYR</sequence>
<dbReference type="GO" id="GO:0006887">
    <property type="term" value="P:exocytosis"/>
    <property type="evidence" value="ECO:0007669"/>
    <property type="project" value="UniProtKB-KW"/>
</dbReference>
<comment type="function">
    <text evidence="8">Component of the exocyst complex.</text>
</comment>
<keyword evidence="8" id="KW-0268">Exocytosis</keyword>
<keyword evidence="8" id="KW-0653">Protein transport</keyword>
<dbReference type="InterPro" id="IPR036576">
    <property type="entry name" value="WRKY_dom_sf"/>
</dbReference>
<evidence type="ECO:0000256" key="2">
    <source>
        <dbReference type="ARBA" id="ARBA00006756"/>
    </source>
</evidence>
<dbReference type="InterPro" id="IPR016159">
    <property type="entry name" value="Cullin_repeat-like_dom_sf"/>
</dbReference>
<evidence type="ECO:0000313" key="11">
    <source>
        <dbReference type="Proteomes" id="UP000242715"/>
    </source>
</evidence>
<dbReference type="Gene3D" id="2.20.25.80">
    <property type="entry name" value="WRKY domain"/>
    <property type="match status" value="1"/>
</dbReference>
<keyword evidence="3 8" id="KW-0813">Transport</keyword>
<dbReference type="Pfam" id="PF03081">
    <property type="entry name" value="Exo70_C"/>
    <property type="match status" value="1"/>
</dbReference>
<dbReference type="PANTHER" id="PTHR12542">
    <property type="entry name" value="EXOCYST COMPLEX PROTEIN EXO70"/>
    <property type="match status" value="1"/>
</dbReference>
<evidence type="ECO:0000256" key="3">
    <source>
        <dbReference type="ARBA" id="ARBA00022448"/>
    </source>
</evidence>
<keyword evidence="11" id="KW-1185">Reference proteome</keyword>
<dbReference type="GO" id="GO:0005546">
    <property type="term" value="F:phosphatidylinositol-4,5-bisphosphate binding"/>
    <property type="evidence" value="ECO:0007669"/>
    <property type="project" value="InterPro"/>
</dbReference>
<keyword evidence="5" id="KW-0238">DNA-binding</keyword>
<organism evidence="10 11">
    <name type="scientific">Trifolium subterraneum</name>
    <name type="common">Subterranean clover</name>
    <dbReference type="NCBI Taxonomy" id="3900"/>
    <lineage>
        <taxon>Eukaryota</taxon>
        <taxon>Viridiplantae</taxon>
        <taxon>Streptophyta</taxon>
        <taxon>Embryophyta</taxon>
        <taxon>Tracheophyta</taxon>
        <taxon>Spermatophyta</taxon>
        <taxon>Magnoliopsida</taxon>
        <taxon>eudicotyledons</taxon>
        <taxon>Gunneridae</taxon>
        <taxon>Pentapetalae</taxon>
        <taxon>rosids</taxon>
        <taxon>fabids</taxon>
        <taxon>Fabales</taxon>
        <taxon>Fabaceae</taxon>
        <taxon>Papilionoideae</taxon>
        <taxon>50 kb inversion clade</taxon>
        <taxon>NPAAA clade</taxon>
        <taxon>Hologalegina</taxon>
        <taxon>IRL clade</taxon>
        <taxon>Trifolieae</taxon>
        <taxon>Trifolium</taxon>
    </lineage>
</organism>
<evidence type="ECO:0000256" key="8">
    <source>
        <dbReference type="RuleBase" id="RU365026"/>
    </source>
</evidence>
<comment type="similarity">
    <text evidence="2 8">Belongs to the EXO70 family.</text>
</comment>
<evidence type="ECO:0000259" key="9">
    <source>
        <dbReference type="SMART" id="SM00774"/>
    </source>
</evidence>
<dbReference type="Gene3D" id="1.20.1280.170">
    <property type="entry name" value="Exocyst complex component Exo70"/>
    <property type="match status" value="1"/>
</dbReference>
<dbReference type="SUPFAM" id="SSF118290">
    <property type="entry name" value="WRKY DNA-binding domain"/>
    <property type="match status" value="1"/>
</dbReference>
<comment type="subcellular location">
    <subcellularLocation>
        <location evidence="1">Nucleus</location>
    </subcellularLocation>
</comment>
<dbReference type="Proteomes" id="UP000242715">
    <property type="component" value="Unassembled WGS sequence"/>
</dbReference>
<dbReference type="GO" id="GO:0015031">
    <property type="term" value="P:protein transport"/>
    <property type="evidence" value="ECO:0007669"/>
    <property type="project" value="UniProtKB-KW"/>
</dbReference>
<dbReference type="SUPFAM" id="SSF74788">
    <property type="entry name" value="Cullin repeat-like"/>
    <property type="match status" value="1"/>
</dbReference>
<evidence type="ECO:0000256" key="1">
    <source>
        <dbReference type="ARBA" id="ARBA00004123"/>
    </source>
</evidence>
<dbReference type="SMART" id="SM00774">
    <property type="entry name" value="WRKY"/>
    <property type="match status" value="1"/>
</dbReference>
<keyword evidence="6" id="KW-0804">Transcription</keyword>
<dbReference type="GO" id="GO:0043565">
    <property type="term" value="F:sequence-specific DNA binding"/>
    <property type="evidence" value="ECO:0007669"/>
    <property type="project" value="InterPro"/>
</dbReference>
<reference evidence="11" key="1">
    <citation type="journal article" date="2017" name="Front. Plant Sci.">
        <title>Climate Clever Clovers: New Paradigm to Reduce the Environmental Footprint of Ruminants by Breeding Low Methanogenic Forages Utilizing Haplotype Variation.</title>
        <authorList>
            <person name="Kaur P."/>
            <person name="Appels R."/>
            <person name="Bayer P.E."/>
            <person name="Keeble-Gagnere G."/>
            <person name="Wang J."/>
            <person name="Hirakawa H."/>
            <person name="Shirasawa K."/>
            <person name="Vercoe P."/>
            <person name="Stefanova K."/>
            <person name="Durmic Z."/>
            <person name="Nichols P."/>
            <person name="Revell C."/>
            <person name="Isobe S.N."/>
            <person name="Edwards D."/>
            <person name="Erskine W."/>
        </authorList>
    </citation>
    <scope>NUCLEOTIDE SEQUENCE [LARGE SCALE GENOMIC DNA]</scope>
    <source>
        <strain evidence="11">cv. Daliak</strain>
    </source>
</reference>
<dbReference type="Pfam" id="PF03106">
    <property type="entry name" value="WRKY"/>
    <property type="match status" value="1"/>
</dbReference>
<dbReference type="InterPro" id="IPR046364">
    <property type="entry name" value="Exo70_C"/>
</dbReference>
<dbReference type="GO" id="GO:0005634">
    <property type="term" value="C:nucleus"/>
    <property type="evidence" value="ECO:0007669"/>
    <property type="project" value="UniProtKB-SubCell"/>
</dbReference>
<dbReference type="GO" id="GO:0000145">
    <property type="term" value="C:exocyst"/>
    <property type="evidence" value="ECO:0007669"/>
    <property type="project" value="InterPro"/>
</dbReference>
<name>A0A2Z6NQL0_TRISU</name>
<keyword evidence="4" id="KW-0805">Transcription regulation</keyword>
<proteinExistence type="inferred from homology"/>
<dbReference type="InterPro" id="IPR003657">
    <property type="entry name" value="WRKY_dom"/>
</dbReference>
<dbReference type="InterPro" id="IPR004140">
    <property type="entry name" value="Exo70"/>
</dbReference>
<feature type="domain" description="WRKY" evidence="9">
    <location>
        <begin position="1"/>
        <end position="34"/>
    </location>
</feature>
<evidence type="ECO:0000313" key="10">
    <source>
        <dbReference type="EMBL" id="GAU44393.1"/>
    </source>
</evidence>
<protein>
    <recommendedName>
        <fullName evidence="8">Exocyst subunit Exo70 family protein</fullName>
    </recommendedName>
</protein>
<dbReference type="OrthoDB" id="1421382at2759"/>
<evidence type="ECO:0000256" key="5">
    <source>
        <dbReference type="ARBA" id="ARBA00023125"/>
    </source>
</evidence>
<accession>A0A2Z6NQL0</accession>